<feature type="transmembrane region" description="Helical" evidence="7">
    <location>
        <begin position="245"/>
        <end position="267"/>
    </location>
</feature>
<feature type="transmembrane region" description="Helical" evidence="7">
    <location>
        <begin position="57"/>
        <end position="76"/>
    </location>
</feature>
<evidence type="ECO:0000256" key="7">
    <source>
        <dbReference type="SAM" id="Phobius"/>
    </source>
</evidence>
<keyword evidence="9" id="KW-1185">Reference proteome</keyword>
<dbReference type="PANTHER" id="PTHR19432:SF35">
    <property type="entry name" value="SOLUTE CARRIER FAMILY 45 MEMBER 3 ISOFORM X1"/>
    <property type="match status" value="1"/>
</dbReference>
<accession>A0A0E9N7Y3</accession>
<dbReference type="AlphaFoldDB" id="A0A0E9N7Y3"/>
<keyword evidence="4 7" id="KW-1133">Transmembrane helix</keyword>
<organism evidence="8 9">
    <name type="scientific">Saitoella complicata (strain BCRC 22490 / CBS 7301 / JCM 7358 / NBRC 10748 / NRRL Y-17804)</name>
    <dbReference type="NCBI Taxonomy" id="698492"/>
    <lineage>
        <taxon>Eukaryota</taxon>
        <taxon>Fungi</taxon>
        <taxon>Dikarya</taxon>
        <taxon>Ascomycota</taxon>
        <taxon>Taphrinomycotina</taxon>
        <taxon>Taphrinomycotina incertae sedis</taxon>
        <taxon>Saitoella</taxon>
    </lineage>
</organism>
<evidence type="ECO:0000313" key="8">
    <source>
        <dbReference type="EMBL" id="GAO45934.1"/>
    </source>
</evidence>
<feature type="compositionally biased region" description="Basic and acidic residues" evidence="6">
    <location>
        <begin position="12"/>
        <end position="23"/>
    </location>
</feature>
<feature type="transmembrane region" description="Helical" evidence="7">
    <location>
        <begin position="96"/>
        <end position="117"/>
    </location>
</feature>
<evidence type="ECO:0008006" key="10">
    <source>
        <dbReference type="Google" id="ProtNLM"/>
    </source>
</evidence>
<keyword evidence="3 7" id="KW-0812">Transmembrane</keyword>
<evidence type="ECO:0000256" key="2">
    <source>
        <dbReference type="ARBA" id="ARBA00022448"/>
    </source>
</evidence>
<dbReference type="EMBL" id="BACD03000001">
    <property type="protein sequence ID" value="GAO45934.1"/>
    <property type="molecule type" value="Genomic_DNA"/>
</dbReference>
<name>A0A0E9N7Y3_SAICN</name>
<evidence type="ECO:0000256" key="3">
    <source>
        <dbReference type="ARBA" id="ARBA00022692"/>
    </source>
</evidence>
<feature type="transmembrane region" description="Helical" evidence="7">
    <location>
        <begin position="316"/>
        <end position="338"/>
    </location>
</feature>
<keyword evidence="5 7" id="KW-0472">Membrane</keyword>
<dbReference type="InterPro" id="IPR036259">
    <property type="entry name" value="MFS_trans_sf"/>
</dbReference>
<feature type="transmembrane region" description="Helical" evidence="7">
    <location>
        <begin position="380"/>
        <end position="400"/>
    </location>
</feature>
<dbReference type="Pfam" id="PF13347">
    <property type="entry name" value="MFS_2"/>
    <property type="match status" value="1"/>
</dbReference>
<evidence type="ECO:0000256" key="1">
    <source>
        <dbReference type="ARBA" id="ARBA00004141"/>
    </source>
</evidence>
<reference evidence="8 9" key="3">
    <citation type="journal article" date="2015" name="Genome Announc.">
        <title>Draft Genome Sequence of the Archiascomycetous Yeast Saitoella complicata.</title>
        <authorList>
            <person name="Yamauchi K."/>
            <person name="Kondo S."/>
            <person name="Hamamoto M."/>
            <person name="Takahashi Y."/>
            <person name="Ogura Y."/>
            <person name="Hayashi T."/>
            <person name="Nishida H."/>
        </authorList>
    </citation>
    <scope>NUCLEOTIDE SEQUENCE [LARGE SCALE GENOMIC DNA]</scope>
    <source>
        <strain evidence="8 9">NRRL Y-17804</strain>
    </source>
</reference>
<comment type="caution">
    <text evidence="8">The sequence shown here is derived from an EMBL/GenBank/DDBJ whole genome shotgun (WGS) entry which is preliminary data.</text>
</comment>
<dbReference type="STRING" id="698492.A0A0E9N7Y3"/>
<sequence length="581" mass="63483">MTAETGPSRPYRPRDSDAPDERTSLIPHHTPSSHDQEAALGASSSVDNAPSLPTRSLGYMIVLTLVLAGLQFTWTVEMGNGTPYLISLGIPKPLMSLIWIAGPLSGMLMQPIIGLLSDTSTLSWGKRRPFIIAGTIGVVTSLLVLGWTREVVELIAGGRRSIEHEHKVRTATSILAVFMIYLLDFAINTIQASSRTLIVDSVSPQLQSSANAWGSRMIGIGNVFGYLSGYMNLPRYLPALGFTQMKVLCAIASAVLILTVAITCASIKERNPNLELQKRNQREKSGLAEVWEFASRVALSISRIPVSIERVCNVQFFAWIGWFPFLFYITTYIAEIYIKTSATPRAPVLFETLGDTISANTTVPPPPEREWEAATRAGNFAMLLFALVSLGANVLLPIIVKESSTETGEEKWWKVLTLRRAWTLSHLLFAGCMFSTYWVNGVWGTTVLVAVCGVSWALTLWAPFALISEQISLRAQAKANRLQHEDTSSGTSSTDEKEEEAAGVILGVHNFYIAAPQVISTLIASALFRILGGSGPEGRAGDDSLGWVLRVGGISTCLAAWLSLRVRNHEEQQETDEDEDN</sequence>
<feature type="transmembrane region" description="Helical" evidence="7">
    <location>
        <begin position="129"/>
        <end position="148"/>
    </location>
</feature>
<comment type="subcellular location">
    <subcellularLocation>
        <location evidence="1">Membrane</location>
        <topology evidence="1">Multi-pass membrane protein</topology>
    </subcellularLocation>
</comment>
<dbReference type="OrthoDB" id="28755at2759"/>
<evidence type="ECO:0000256" key="6">
    <source>
        <dbReference type="SAM" id="MobiDB-lite"/>
    </source>
</evidence>
<feature type="transmembrane region" description="Helical" evidence="7">
    <location>
        <begin position="445"/>
        <end position="467"/>
    </location>
</feature>
<dbReference type="SUPFAM" id="SSF103473">
    <property type="entry name" value="MFS general substrate transporter"/>
    <property type="match status" value="1"/>
</dbReference>
<proteinExistence type="predicted"/>
<gene>
    <name evidence="8" type="ORF">G7K_0179-t1</name>
</gene>
<feature type="transmembrane region" description="Helical" evidence="7">
    <location>
        <begin position="213"/>
        <end position="233"/>
    </location>
</feature>
<evidence type="ECO:0000256" key="5">
    <source>
        <dbReference type="ARBA" id="ARBA00023136"/>
    </source>
</evidence>
<dbReference type="Gene3D" id="1.20.1250.20">
    <property type="entry name" value="MFS general substrate transporter like domains"/>
    <property type="match status" value="1"/>
</dbReference>
<dbReference type="GO" id="GO:0005886">
    <property type="term" value="C:plasma membrane"/>
    <property type="evidence" value="ECO:0007669"/>
    <property type="project" value="TreeGrafter"/>
</dbReference>
<feature type="region of interest" description="Disordered" evidence="6">
    <location>
        <begin position="1"/>
        <end position="46"/>
    </location>
</feature>
<reference evidence="8 9" key="1">
    <citation type="journal article" date="2011" name="J. Gen. Appl. Microbiol.">
        <title>Draft genome sequencing of the enigmatic yeast Saitoella complicata.</title>
        <authorList>
            <person name="Nishida H."/>
            <person name="Hamamoto M."/>
            <person name="Sugiyama J."/>
        </authorList>
    </citation>
    <scope>NUCLEOTIDE SEQUENCE [LARGE SCALE GENOMIC DNA]</scope>
    <source>
        <strain evidence="8 9">NRRL Y-17804</strain>
    </source>
</reference>
<protein>
    <recommendedName>
        <fullName evidence="10">General alpha-glucoside permease</fullName>
    </recommendedName>
</protein>
<evidence type="ECO:0000313" key="9">
    <source>
        <dbReference type="Proteomes" id="UP000033140"/>
    </source>
</evidence>
<dbReference type="RefSeq" id="XP_019025593.1">
    <property type="nucleotide sequence ID" value="XM_019169287.1"/>
</dbReference>
<feature type="transmembrane region" description="Helical" evidence="7">
    <location>
        <begin position="421"/>
        <end position="439"/>
    </location>
</feature>
<evidence type="ECO:0000256" key="4">
    <source>
        <dbReference type="ARBA" id="ARBA00022989"/>
    </source>
</evidence>
<dbReference type="Proteomes" id="UP000033140">
    <property type="component" value="Unassembled WGS sequence"/>
</dbReference>
<keyword evidence="2" id="KW-0813">Transport</keyword>
<dbReference type="PANTHER" id="PTHR19432">
    <property type="entry name" value="SUGAR TRANSPORTER"/>
    <property type="match status" value="1"/>
</dbReference>
<dbReference type="OMA" id="CAWVGFF"/>
<dbReference type="GO" id="GO:0008506">
    <property type="term" value="F:sucrose:proton symporter activity"/>
    <property type="evidence" value="ECO:0007669"/>
    <property type="project" value="TreeGrafter"/>
</dbReference>
<reference evidence="8 9" key="2">
    <citation type="journal article" date="2014" name="J. Gen. Appl. Microbiol.">
        <title>The early diverging ascomycetous budding yeast Saitoella complicata has three histone deacetylases belonging to the Clr6, Hos2, and Rpd3 lineages.</title>
        <authorList>
            <person name="Nishida H."/>
            <person name="Matsumoto T."/>
            <person name="Kondo S."/>
            <person name="Hamamoto M."/>
            <person name="Yoshikawa H."/>
        </authorList>
    </citation>
    <scope>NUCLEOTIDE SEQUENCE [LARGE SCALE GENOMIC DNA]</scope>
    <source>
        <strain evidence="8 9">NRRL Y-17804</strain>
    </source>
</reference>
<feature type="transmembrane region" description="Helical" evidence="7">
    <location>
        <begin position="168"/>
        <end position="187"/>
    </location>
</feature>